<organism evidence="3 4">
    <name type="scientific">Hippocampus comes</name>
    <name type="common">Tiger tail seahorse</name>
    <dbReference type="NCBI Taxonomy" id="109280"/>
    <lineage>
        <taxon>Eukaryota</taxon>
        <taxon>Metazoa</taxon>
        <taxon>Chordata</taxon>
        <taxon>Craniata</taxon>
        <taxon>Vertebrata</taxon>
        <taxon>Euteleostomi</taxon>
        <taxon>Actinopterygii</taxon>
        <taxon>Neopterygii</taxon>
        <taxon>Teleostei</taxon>
        <taxon>Neoteleostei</taxon>
        <taxon>Acanthomorphata</taxon>
        <taxon>Syngnathiaria</taxon>
        <taxon>Syngnathiformes</taxon>
        <taxon>Syngnathoidei</taxon>
        <taxon>Syngnathidae</taxon>
        <taxon>Hippocampus</taxon>
    </lineage>
</organism>
<protein>
    <recommendedName>
        <fullName evidence="2">C-type lectin domain-containing protein</fullName>
    </recommendedName>
</protein>
<dbReference type="InterPro" id="IPR016186">
    <property type="entry name" value="C-type_lectin-like/link_sf"/>
</dbReference>
<dbReference type="InterPro" id="IPR016187">
    <property type="entry name" value="CTDL_fold"/>
</dbReference>
<dbReference type="PANTHER" id="PTHR22803">
    <property type="entry name" value="MANNOSE, PHOSPHOLIPASE, LECTIN RECEPTOR RELATED"/>
    <property type="match status" value="1"/>
</dbReference>
<sequence length="160" mass="17813">MASALRSLLLLCGICGLLTGISCQTLKGYCPKGWTRLNDRCFIFQHDQRTFADAERICNILGGNLASINNALENQVIIEIIREGAGVFEETWIGYHDTLLEGNLVWTDGSSGTFSDFEPGVPEPLEDCVDIETPSEMWHEHVCDDLSPYVCAKKVHVKKH</sequence>
<keyword evidence="4" id="KW-1185">Reference proteome</keyword>
<feature type="chain" id="PRO_5018536624" description="C-type lectin domain-containing protein" evidence="1">
    <location>
        <begin position="24"/>
        <end position="160"/>
    </location>
</feature>
<reference evidence="3" key="2">
    <citation type="submission" date="2025-09" db="UniProtKB">
        <authorList>
            <consortium name="Ensembl"/>
        </authorList>
    </citation>
    <scope>IDENTIFICATION</scope>
</reference>
<dbReference type="PROSITE" id="PS51257">
    <property type="entry name" value="PROKAR_LIPOPROTEIN"/>
    <property type="match status" value="1"/>
</dbReference>
<dbReference type="InterPro" id="IPR050111">
    <property type="entry name" value="C-type_lectin/snaclec_domain"/>
</dbReference>
<accession>A0A3Q2YLQ8</accession>
<evidence type="ECO:0000313" key="3">
    <source>
        <dbReference type="Ensembl" id="ENSHCOP00000019444.1"/>
    </source>
</evidence>
<feature type="domain" description="C-type lectin" evidence="2">
    <location>
        <begin position="37"/>
        <end position="152"/>
    </location>
</feature>
<name>A0A3Q2YLQ8_HIPCM</name>
<evidence type="ECO:0000313" key="4">
    <source>
        <dbReference type="Proteomes" id="UP000264820"/>
    </source>
</evidence>
<keyword evidence="1" id="KW-0732">Signal</keyword>
<reference evidence="3" key="1">
    <citation type="submission" date="2025-08" db="UniProtKB">
        <authorList>
            <consortium name="Ensembl"/>
        </authorList>
    </citation>
    <scope>IDENTIFICATION</scope>
</reference>
<dbReference type="CDD" id="cd00037">
    <property type="entry name" value="CLECT"/>
    <property type="match status" value="1"/>
</dbReference>
<dbReference type="Gene3D" id="3.10.100.10">
    <property type="entry name" value="Mannose-Binding Protein A, subunit A"/>
    <property type="match status" value="1"/>
</dbReference>
<dbReference type="Pfam" id="PF00059">
    <property type="entry name" value="Lectin_C"/>
    <property type="match status" value="1"/>
</dbReference>
<dbReference type="GeneTree" id="ENSGT01150000286973"/>
<feature type="signal peptide" evidence="1">
    <location>
        <begin position="1"/>
        <end position="23"/>
    </location>
</feature>
<proteinExistence type="predicted"/>
<dbReference type="OMA" id="RAERNCE"/>
<dbReference type="AlphaFoldDB" id="A0A3Q2YLQ8"/>
<evidence type="ECO:0000259" key="2">
    <source>
        <dbReference type="PROSITE" id="PS50041"/>
    </source>
</evidence>
<dbReference type="SUPFAM" id="SSF56436">
    <property type="entry name" value="C-type lectin-like"/>
    <property type="match status" value="1"/>
</dbReference>
<dbReference type="Ensembl" id="ENSHCOT00000008724.1">
    <property type="protein sequence ID" value="ENSHCOP00000019444.1"/>
    <property type="gene ID" value="ENSHCOG00000004775.1"/>
</dbReference>
<dbReference type="InterPro" id="IPR001304">
    <property type="entry name" value="C-type_lectin-like"/>
</dbReference>
<dbReference type="Proteomes" id="UP000264820">
    <property type="component" value="Unplaced"/>
</dbReference>
<dbReference type="PROSITE" id="PS50041">
    <property type="entry name" value="C_TYPE_LECTIN_2"/>
    <property type="match status" value="1"/>
</dbReference>
<evidence type="ECO:0000256" key="1">
    <source>
        <dbReference type="SAM" id="SignalP"/>
    </source>
</evidence>
<dbReference type="SMART" id="SM00034">
    <property type="entry name" value="CLECT"/>
    <property type="match status" value="1"/>
</dbReference>